<evidence type="ECO:0000256" key="6">
    <source>
        <dbReference type="ARBA" id="ARBA00022705"/>
    </source>
</evidence>
<dbReference type="GO" id="GO:0008408">
    <property type="term" value="F:3'-5' exonuclease activity"/>
    <property type="evidence" value="ECO:0007669"/>
    <property type="project" value="InterPro"/>
</dbReference>
<keyword evidence="7 9" id="KW-0239">DNA-directed DNA polymerase</keyword>
<dbReference type="GO" id="GO:0006271">
    <property type="term" value="P:DNA strand elongation involved in DNA replication"/>
    <property type="evidence" value="ECO:0007669"/>
    <property type="project" value="TreeGrafter"/>
</dbReference>
<dbReference type="Proteomes" id="UP000176897">
    <property type="component" value="Unassembled WGS sequence"/>
</dbReference>
<comment type="function">
    <text evidence="9">Confers DNA tethering and processivity to DNA polymerases and other proteins. Acts as a clamp, forming a ring around DNA (a reaction catalyzed by the clamp-loading complex) which diffuses in an ATP-independent manner freely and bidirectionally along dsDNA. Initially characterized for its ability to contact the catalytic subunit of DNA polymerase III (Pol III), a complex, multichain enzyme responsible for most of the replicative synthesis in bacteria; Pol III exhibits 3'-5' exonuclease proofreading activity. The beta chain is required for initiation of replication as well as for processivity of DNA replication.</text>
</comment>
<dbReference type="InterPro" id="IPR022634">
    <property type="entry name" value="DNA_polIII_beta_N"/>
</dbReference>
<dbReference type="GO" id="GO:0009360">
    <property type="term" value="C:DNA polymerase III complex"/>
    <property type="evidence" value="ECO:0007669"/>
    <property type="project" value="InterPro"/>
</dbReference>
<evidence type="ECO:0000256" key="5">
    <source>
        <dbReference type="ARBA" id="ARBA00022695"/>
    </source>
</evidence>
<dbReference type="Pfam" id="PF00712">
    <property type="entry name" value="DNA_pol3_beta"/>
    <property type="match status" value="1"/>
</dbReference>
<evidence type="ECO:0000256" key="7">
    <source>
        <dbReference type="ARBA" id="ARBA00022932"/>
    </source>
</evidence>
<feature type="domain" description="DNA polymerase III beta sliding clamp central" evidence="11">
    <location>
        <begin position="136"/>
        <end position="245"/>
    </location>
</feature>
<dbReference type="InterPro" id="IPR001001">
    <property type="entry name" value="DNA_polIII_beta"/>
</dbReference>
<dbReference type="EMBL" id="MGEJ01000001">
    <property type="protein sequence ID" value="OGL82116.1"/>
    <property type="molecule type" value="Genomic_DNA"/>
</dbReference>
<evidence type="ECO:0000313" key="13">
    <source>
        <dbReference type="EMBL" id="OGL82116.1"/>
    </source>
</evidence>
<sequence>MRFSCTQENLYRALSLVSKVAARAGNLPILSNIHIKAEVEGIILKATNLEIGITYQVRGKVEEPGEFTIPGKLFTDYIAFLPKERVDITLENQALRVVCGKHHTSMKGLPAADFPVIPAIEEGVNFNVSLPGLLEGLEQVLFAISPTETRPEISGAHLAFEGGKLTIAGTDSYRLAEKTLLVEGDAKKTIKVIVPLRALAELARICAQATEETGTAKLMVSQSQLAVILPSVEFVSRLIEGQYPDYKAIVPTRFGIRAAVAKGEFAGAVKAAGLFSKSGVYDVAVELDGGNGAVKVAALNSQTGEHVSALEGDVQGESAKIAFNWKYLLDGVNALKSEKIVLKATDSSSPTMLTEENGSDYFYIVMPIKE</sequence>
<dbReference type="PANTHER" id="PTHR30478:SF0">
    <property type="entry name" value="BETA SLIDING CLAMP"/>
    <property type="match status" value="1"/>
</dbReference>
<evidence type="ECO:0000256" key="2">
    <source>
        <dbReference type="ARBA" id="ARBA00010752"/>
    </source>
</evidence>
<evidence type="ECO:0000256" key="4">
    <source>
        <dbReference type="ARBA" id="ARBA00022679"/>
    </source>
</evidence>
<dbReference type="InterPro" id="IPR022635">
    <property type="entry name" value="DNA_polIII_beta_C"/>
</dbReference>
<comment type="subcellular location">
    <subcellularLocation>
        <location evidence="1 9">Cytoplasm</location>
    </subcellularLocation>
</comment>
<dbReference type="SMART" id="SM00480">
    <property type="entry name" value="POL3Bc"/>
    <property type="match status" value="1"/>
</dbReference>
<keyword evidence="8" id="KW-0238">DNA-binding</keyword>
<keyword evidence="4 9" id="KW-0808">Transferase</keyword>
<evidence type="ECO:0000259" key="12">
    <source>
        <dbReference type="Pfam" id="PF02768"/>
    </source>
</evidence>
<dbReference type="GO" id="GO:0003887">
    <property type="term" value="F:DNA-directed DNA polymerase activity"/>
    <property type="evidence" value="ECO:0007669"/>
    <property type="project" value="UniProtKB-UniRule"/>
</dbReference>
<comment type="similarity">
    <text evidence="2 9">Belongs to the beta sliding clamp family.</text>
</comment>
<dbReference type="Gene3D" id="3.10.150.10">
    <property type="entry name" value="DNA Polymerase III, subunit A, domain 2"/>
    <property type="match status" value="1"/>
</dbReference>
<keyword evidence="3 9" id="KW-0963">Cytoplasm</keyword>
<dbReference type="InterPro" id="IPR046938">
    <property type="entry name" value="DNA_clamp_sf"/>
</dbReference>
<dbReference type="PIRSF" id="PIRSF000804">
    <property type="entry name" value="DNA_pol_III_b"/>
    <property type="match status" value="1"/>
</dbReference>
<dbReference type="AlphaFoldDB" id="A0A1F7UV32"/>
<reference evidence="13 14" key="1">
    <citation type="journal article" date="2016" name="Nat. Commun.">
        <title>Thousands of microbial genomes shed light on interconnected biogeochemical processes in an aquifer system.</title>
        <authorList>
            <person name="Anantharaman K."/>
            <person name="Brown C.T."/>
            <person name="Hug L.A."/>
            <person name="Sharon I."/>
            <person name="Castelle C.J."/>
            <person name="Probst A.J."/>
            <person name="Thomas B.C."/>
            <person name="Singh A."/>
            <person name="Wilkins M.J."/>
            <person name="Karaoz U."/>
            <person name="Brodie E.L."/>
            <person name="Williams K.H."/>
            <person name="Hubbard S.S."/>
            <person name="Banfield J.F."/>
        </authorList>
    </citation>
    <scope>NUCLEOTIDE SEQUENCE [LARGE SCALE GENOMIC DNA]</scope>
</reference>
<evidence type="ECO:0000256" key="9">
    <source>
        <dbReference type="PIRNR" id="PIRNR000804"/>
    </source>
</evidence>
<dbReference type="SUPFAM" id="SSF55979">
    <property type="entry name" value="DNA clamp"/>
    <property type="match status" value="3"/>
</dbReference>
<evidence type="ECO:0000256" key="1">
    <source>
        <dbReference type="ARBA" id="ARBA00004496"/>
    </source>
</evidence>
<keyword evidence="6 9" id="KW-0235">DNA replication</keyword>
<comment type="subunit">
    <text evidence="9">Forms a ring-shaped head-to-tail homodimer around DNA.</text>
</comment>
<evidence type="ECO:0000313" key="14">
    <source>
        <dbReference type="Proteomes" id="UP000176897"/>
    </source>
</evidence>
<evidence type="ECO:0000256" key="8">
    <source>
        <dbReference type="ARBA" id="ARBA00023125"/>
    </source>
</evidence>
<dbReference type="STRING" id="1802401.A3B21_05410"/>
<name>A0A1F7UV32_9BACT</name>
<dbReference type="GO" id="GO:0005737">
    <property type="term" value="C:cytoplasm"/>
    <property type="evidence" value="ECO:0007669"/>
    <property type="project" value="UniProtKB-SubCell"/>
</dbReference>
<dbReference type="Pfam" id="PF02767">
    <property type="entry name" value="DNA_pol3_beta_2"/>
    <property type="match status" value="1"/>
</dbReference>
<evidence type="ECO:0000259" key="10">
    <source>
        <dbReference type="Pfam" id="PF00712"/>
    </source>
</evidence>
<dbReference type="Pfam" id="PF02768">
    <property type="entry name" value="DNA_pol3_beta_3"/>
    <property type="match status" value="1"/>
</dbReference>
<evidence type="ECO:0000256" key="3">
    <source>
        <dbReference type="ARBA" id="ARBA00022490"/>
    </source>
</evidence>
<dbReference type="InterPro" id="IPR022637">
    <property type="entry name" value="DNA_polIII_beta_cen"/>
</dbReference>
<comment type="caution">
    <text evidence="13">The sequence shown here is derived from an EMBL/GenBank/DDBJ whole genome shotgun (WGS) entry which is preliminary data.</text>
</comment>
<proteinExistence type="inferred from homology"/>
<organism evidence="13 14">
    <name type="scientific">Candidatus Uhrbacteria bacterium RIFCSPLOWO2_01_FULL_47_24</name>
    <dbReference type="NCBI Taxonomy" id="1802401"/>
    <lineage>
        <taxon>Bacteria</taxon>
        <taxon>Candidatus Uhriibacteriota</taxon>
    </lineage>
</organism>
<dbReference type="NCBIfam" id="TIGR00663">
    <property type="entry name" value="dnan"/>
    <property type="match status" value="1"/>
</dbReference>
<feature type="domain" description="DNA polymerase III beta sliding clamp N-terminal" evidence="10">
    <location>
        <begin position="1"/>
        <end position="118"/>
    </location>
</feature>
<evidence type="ECO:0000259" key="11">
    <source>
        <dbReference type="Pfam" id="PF02767"/>
    </source>
</evidence>
<dbReference type="CDD" id="cd00140">
    <property type="entry name" value="beta_clamp"/>
    <property type="match status" value="1"/>
</dbReference>
<protein>
    <recommendedName>
        <fullName evidence="9">Beta sliding clamp</fullName>
    </recommendedName>
</protein>
<feature type="domain" description="DNA polymerase III beta sliding clamp C-terminal" evidence="12">
    <location>
        <begin position="248"/>
        <end position="368"/>
    </location>
</feature>
<dbReference type="GO" id="GO:0003677">
    <property type="term" value="F:DNA binding"/>
    <property type="evidence" value="ECO:0007669"/>
    <property type="project" value="UniProtKB-UniRule"/>
</dbReference>
<gene>
    <name evidence="13" type="ORF">A3B21_05410</name>
</gene>
<dbReference type="Gene3D" id="3.70.10.10">
    <property type="match status" value="1"/>
</dbReference>
<dbReference type="PANTHER" id="PTHR30478">
    <property type="entry name" value="DNA POLYMERASE III SUBUNIT BETA"/>
    <property type="match status" value="1"/>
</dbReference>
<accession>A0A1F7UV32</accession>
<keyword evidence="5 9" id="KW-0548">Nucleotidyltransferase</keyword>